<dbReference type="Proteomes" id="UP000663508">
    <property type="component" value="Chromosome"/>
</dbReference>
<proteinExistence type="predicted"/>
<dbReference type="RefSeq" id="WP_207182622.1">
    <property type="nucleotide sequence ID" value="NZ_AP024145.1"/>
</dbReference>
<reference evidence="2" key="1">
    <citation type="submission" date="2020-11" db="EMBL/GenBank/DDBJ databases">
        <title>Complete genome sequence of a novel pathogenic Methylobacterium strain isolated from rice in Vietnam.</title>
        <authorList>
            <person name="Lai K."/>
            <person name="Okazaki S."/>
            <person name="Higashi K."/>
            <person name="Mori H."/>
            <person name="Toyoda A."/>
            <person name="Kurokawa K."/>
        </authorList>
    </citation>
    <scope>NUCLEOTIDE SEQUENCE</scope>
    <source>
        <strain evidence="2">VL1</strain>
    </source>
</reference>
<evidence type="ECO:0000313" key="3">
    <source>
        <dbReference type="Proteomes" id="UP000663508"/>
    </source>
</evidence>
<evidence type="ECO:0000313" key="2">
    <source>
        <dbReference type="EMBL" id="BCM83602.1"/>
    </source>
</evidence>
<feature type="region of interest" description="Disordered" evidence="1">
    <location>
        <begin position="18"/>
        <end position="65"/>
    </location>
</feature>
<accession>A0A8H8WSN6</accession>
<dbReference type="KEGG" id="mind:mvi_20630"/>
<sequence length="218" mass="22956">MADFDFARLVRSYMAGTERDAGLTPPADKQSQAPGAYDTGFGTGSNRTEAGSTGRLDRDATGPAMRGQPNAFAWADLDQFTVKAHREGFVDMGTAAAGETVTLDPNQASNFFVRTSGALTIKFAAAEAAASTDPYAPAQTFLYGVKVWVLRTVGAKVTWPAVLWSEDVVDPDGDGTQTDSLLGNATKATWDVLSFIVVPGIATWGFLSSRSGTQQSGS</sequence>
<organism evidence="2 3">
    <name type="scientific">Methylobacterium indicum</name>
    <dbReference type="NCBI Taxonomy" id="1775910"/>
    <lineage>
        <taxon>Bacteria</taxon>
        <taxon>Pseudomonadati</taxon>
        <taxon>Pseudomonadota</taxon>
        <taxon>Alphaproteobacteria</taxon>
        <taxon>Hyphomicrobiales</taxon>
        <taxon>Methylobacteriaceae</taxon>
        <taxon>Methylobacterium</taxon>
    </lineage>
</organism>
<name>A0A8H8WSN6_9HYPH</name>
<dbReference type="AlphaFoldDB" id="A0A8H8WSN6"/>
<evidence type="ECO:0000256" key="1">
    <source>
        <dbReference type="SAM" id="MobiDB-lite"/>
    </source>
</evidence>
<dbReference type="EMBL" id="AP024145">
    <property type="protein sequence ID" value="BCM83602.1"/>
    <property type="molecule type" value="Genomic_DNA"/>
</dbReference>
<protein>
    <submittedName>
        <fullName evidence="2">Uncharacterized protein</fullName>
    </submittedName>
</protein>
<gene>
    <name evidence="2" type="ORF">mvi_20630</name>
</gene>